<organism evidence="1">
    <name type="scientific">marine sediment metagenome</name>
    <dbReference type="NCBI Taxonomy" id="412755"/>
    <lineage>
        <taxon>unclassified sequences</taxon>
        <taxon>metagenomes</taxon>
        <taxon>ecological metagenomes</taxon>
    </lineage>
</organism>
<reference evidence="1" key="1">
    <citation type="journal article" date="2014" name="Front. Microbiol.">
        <title>High frequency of phylogenetically diverse reductive dehalogenase-homologous genes in deep subseafloor sedimentary metagenomes.</title>
        <authorList>
            <person name="Kawai M."/>
            <person name="Futagami T."/>
            <person name="Toyoda A."/>
            <person name="Takaki Y."/>
            <person name="Nishi S."/>
            <person name="Hori S."/>
            <person name="Arai W."/>
            <person name="Tsubouchi T."/>
            <person name="Morono Y."/>
            <person name="Uchiyama I."/>
            <person name="Ito T."/>
            <person name="Fujiyama A."/>
            <person name="Inagaki F."/>
            <person name="Takami H."/>
        </authorList>
    </citation>
    <scope>NUCLEOTIDE SEQUENCE</scope>
    <source>
        <strain evidence="1">Expedition CK06-06</strain>
    </source>
</reference>
<name>X0RVP2_9ZZZZ</name>
<proteinExistence type="predicted"/>
<evidence type="ECO:0000313" key="1">
    <source>
        <dbReference type="EMBL" id="GAF72868.1"/>
    </source>
</evidence>
<sequence>LALYAEKLQAFPFDLVQTTIDQLIETHESTSPPALGVILRRVRARQSWQAGDASPYRLAPVECRALILVRLERTAGTWSETRPTEENIRLHWEQFRGDQDWPPYEPEEPFAIQ</sequence>
<comment type="caution">
    <text evidence="1">The sequence shown here is derived from an EMBL/GenBank/DDBJ whole genome shotgun (WGS) entry which is preliminary data.</text>
</comment>
<dbReference type="AlphaFoldDB" id="X0RVP2"/>
<feature type="non-terminal residue" evidence="1">
    <location>
        <position position="1"/>
    </location>
</feature>
<dbReference type="EMBL" id="BARS01004091">
    <property type="protein sequence ID" value="GAF72868.1"/>
    <property type="molecule type" value="Genomic_DNA"/>
</dbReference>
<gene>
    <name evidence="1" type="ORF">S01H1_07972</name>
</gene>
<accession>X0RVP2</accession>
<protein>
    <submittedName>
        <fullName evidence="1">Uncharacterized protein</fullName>
    </submittedName>
</protein>